<proteinExistence type="predicted"/>
<keyword evidence="2" id="KW-1185">Reference proteome</keyword>
<dbReference type="EMBL" id="JBHSHB010000009">
    <property type="protein sequence ID" value="MFC4690098.1"/>
    <property type="molecule type" value="Genomic_DNA"/>
</dbReference>
<evidence type="ECO:0000313" key="1">
    <source>
        <dbReference type="EMBL" id="MFC4690098.1"/>
    </source>
</evidence>
<accession>A0ABV9L7K1</accession>
<dbReference type="Proteomes" id="UP001595878">
    <property type="component" value="Unassembled WGS sequence"/>
</dbReference>
<evidence type="ECO:0008006" key="3">
    <source>
        <dbReference type="Google" id="ProtNLM"/>
    </source>
</evidence>
<dbReference type="PROSITE" id="PS51257">
    <property type="entry name" value="PROKAR_LIPOPROTEIN"/>
    <property type="match status" value="1"/>
</dbReference>
<organism evidence="1 2">
    <name type="scientific">Dokdonia genika</name>
    <dbReference type="NCBI Taxonomy" id="308113"/>
    <lineage>
        <taxon>Bacteria</taxon>
        <taxon>Pseudomonadati</taxon>
        <taxon>Bacteroidota</taxon>
        <taxon>Flavobacteriia</taxon>
        <taxon>Flavobacteriales</taxon>
        <taxon>Flavobacteriaceae</taxon>
        <taxon>Dokdonia</taxon>
    </lineage>
</organism>
<protein>
    <recommendedName>
        <fullName evidence="3">Lipoprotein</fullName>
    </recommendedName>
</protein>
<gene>
    <name evidence="1" type="ORF">ACFO5T_06625</name>
</gene>
<comment type="caution">
    <text evidence="1">The sequence shown here is derived from an EMBL/GenBank/DDBJ whole genome shotgun (WGS) entry which is preliminary data.</text>
</comment>
<reference evidence="2" key="1">
    <citation type="journal article" date="2019" name="Int. J. Syst. Evol. Microbiol.">
        <title>The Global Catalogue of Microorganisms (GCM) 10K type strain sequencing project: providing services to taxonomists for standard genome sequencing and annotation.</title>
        <authorList>
            <consortium name="The Broad Institute Genomics Platform"/>
            <consortium name="The Broad Institute Genome Sequencing Center for Infectious Disease"/>
            <person name="Wu L."/>
            <person name="Ma J."/>
        </authorList>
    </citation>
    <scope>NUCLEOTIDE SEQUENCE [LARGE SCALE GENOMIC DNA]</scope>
    <source>
        <strain evidence="2">CGMCC 4.7427</strain>
    </source>
</reference>
<name>A0ABV9L7K1_9FLAO</name>
<dbReference type="RefSeq" id="WP_380033041.1">
    <property type="nucleotide sequence ID" value="NZ_JBHSHB010000009.1"/>
</dbReference>
<sequence length="179" mass="20578">MLKLFIFSLLITTTSCISQQEREVVQPKESTPINCTTKECSGKYIGPEFVNGSDVAHQFSNTMSKIVGDKLKEFYLNQDYKKVDLHNIIMTTEGMGTGNVHYYLSVPFIEVKKPCDAYTSFDHVGGWNHRPELKKRINQLTPLLLKDQSLDISKLHKTDEGLQEYWIQWKNNKTQKGCI</sequence>
<evidence type="ECO:0000313" key="2">
    <source>
        <dbReference type="Proteomes" id="UP001595878"/>
    </source>
</evidence>